<dbReference type="CDD" id="cd23948">
    <property type="entry name" value="FAD_synthase"/>
    <property type="match status" value="1"/>
</dbReference>
<keyword evidence="9" id="KW-0067">ATP-binding</keyword>
<accession>A0A6A7C1Z2</accession>
<protein>
    <recommendedName>
        <fullName evidence="2">FAD synthase</fullName>
        <ecNumber evidence="2">2.7.7.2</ecNumber>
    </recommendedName>
    <alternativeName>
        <fullName evidence="10">FAD pyrophosphorylase</fullName>
    </alternativeName>
    <alternativeName>
        <fullName evidence="11">FMN adenylyltransferase</fullName>
    </alternativeName>
</protein>
<dbReference type="GO" id="GO:0003919">
    <property type="term" value="F:FMN adenylyltransferase activity"/>
    <property type="evidence" value="ECO:0007669"/>
    <property type="project" value="UniProtKB-EC"/>
</dbReference>
<name>A0A6A7C1Z2_9PEZI</name>
<evidence type="ECO:0000256" key="7">
    <source>
        <dbReference type="ARBA" id="ARBA00022741"/>
    </source>
</evidence>
<dbReference type="Proteomes" id="UP000799421">
    <property type="component" value="Unassembled WGS sequence"/>
</dbReference>
<dbReference type="GO" id="GO:0005524">
    <property type="term" value="F:ATP binding"/>
    <property type="evidence" value="ECO:0007669"/>
    <property type="project" value="UniProtKB-KW"/>
</dbReference>
<keyword evidence="3" id="KW-0285">Flavoprotein</keyword>
<keyword evidence="6" id="KW-0548">Nucleotidyltransferase</keyword>
<evidence type="ECO:0000256" key="10">
    <source>
        <dbReference type="ARBA" id="ARBA00031145"/>
    </source>
</evidence>
<feature type="domain" description="Phosphoadenosine phosphosulphate reductase" evidence="13">
    <location>
        <begin position="57"/>
        <end position="210"/>
    </location>
</feature>
<evidence type="ECO:0000256" key="1">
    <source>
        <dbReference type="ARBA" id="ARBA00004726"/>
    </source>
</evidence>
<gene>
    <name evidence="14" type="ORF">K470DRAFT_281782</name>
</gene>
<keyword evidence="8" id="KW-0274">FAD</keyword>
<dbReference type="EC" id="2.7.7.2" evidence="2"/>
<evidence type="ECO:0000256" key="3">
    <source>
        <dbReference type="ARBA" id="ARBA00022630"/>
    </source>
</evidence>
<dbReference type="EMBL" id="MU005976">
    <property type="protein sequence ID" value="KAF2861029.1"/>
    <property type="molecule type" value="Genomic_DNA"/>
</dbReference>
<dbReference type="InterPro" id="IPR002500">
    <property type="entry name" value="PAPS_reduct_dom"/>
</dbReference>
<dbReference type="SUPFAM" id="SSF52402">
    <property type="entry name" value="Adenine nucleotide alpha hydrolases-like"/>
    <property type="match status" value="1"/>
</dbReference>
<dbReference type="PANTHER" id="PTHR23293">
    <property type="entry name" value="FAD SYNTHETASE-RELATED FMN ADENYLYLTRANSFERASE"/>
    <property type="match status" value="1"/>
</dbReference>
<dbReference type="InterPro" id="IPR014729">
    <property type="entry name" value="Rossmann-like_a/b/a_fold"/>
</dbReference>
<evidence type="ECO:0000256" key="2">
    <source>
        <dbReference type="ARBA" id="ARBA00012393"/>
    </source>
</evidence>
<dbReference type="Pfam" id="PF01507">
    <property type="entry name" value="PAPS_reduct"/>
    <property type="match status" value="1"/>
</dbReference>
<keyword evidence="4" id="KW-0288">FMN</keyword>
<comment type="catalytic activity">
    <reaction evidence="12">
        <text>FMN + ATP + H(+) = FAD + diphosphate</text>
        <dbReference type="Rhea" id="RHEA:17237"/>
        <dbReference type="ChEBI" id="CHEBI:15378"/>
        <dbReference type="ChEBI" id="CHEBI:30616"/>
        <dbReference type="ChEBI" id="CHEBI:33019"/>
        <dbReference type="ChEBI" id="CHEBI:57692"/>
        <dbReference type="ChEBI" id="CHEBI:58210"/>
        <dbReference type="EC" id="2.7.7.2"/>
    </reaction>
</comment>
<evidence type="ECO:0000259" key="13">
    <source>
        <dbReference type="Pfam" id="PF01507"/>
    </source>
</evidence>
<dbReference type="GO" id="GO:0006747">
    <property type="term" value="P:FAD biosynthetic process"/>
    <property type="evidence" value="ECO:0007669"/>
    <property type="project" value="TreeGrafter"/>
</dbReference>
<keyword evidence="15" id="KW-1185">Reference proteome</keyword>
<evidence type="ECO:0000256" key="11">
    <source>
        <dbReference type="ARBA" id="ARBA00031871"/>
    </source>
</evidence>
<evidence type="ECO:0000256" key="4">
    <source>
        <dbReference type="ARBA" id="ARBA00022643"/>
    </source>
</evidence>
<dbReference type="AlphaFoldDB" id="A0A6A7C1Z2"/>
<dbReference type="PANTHER" id="PTHR23293:SF9">
    <property type="entry name" value="FAD SYNTHASE"/>
    <property type="match status" value="1"/>
</dbReference>
<organism evidence="14 15">
    <name type="scientific">Piedraia hortae CBS 480.64</name>
    <dbReference type="NCBI Taxonomy" id="1314780"/>
    <lineage>
        <taxon>Eukaryota</taxon>
        <taxon>Fungi</taxon>
        <taxon>Dikarya</taxon>
        <taxon>Ascomycota</taxon>
        <taxon>Pezizomycotina</taxon>
        <taxon>Dothideomycetes</taxon>
        <taxon>Dothideomycetidae</taxon>
        <taxon>Capnodiales</taxon>
        <taxon>Piedraiaceae</taxon>
        <taxon>Piedraia</taxon>
    </lineage>
</organism>
<evidence type="ECO:0000313" key="14">
    <source>
        <dbReference type="EMBL" id="KAF2861029.1"/>
    </source>
</evidence>
<reference evidence="14" key="1">
    <citation type="journal article" date="2020" name="Stud. Mycol.">
        <title>101 Dothideomycetes genomes: a test case for predicting lifestyles and emergence of pathogens.</title>
        <authorList>
            <person name="Haridas S."/>
            <person name="Albert R."/>
            <person name="Binder M."/>
            <person name="Bloem J."/>
            <person name="Labutti K."/>
            <person name="Salamov A."/>
            <person name="Andreopoulos B."/>
            <person name="Baker S."/>
            <person name="Barry K."/>
            <person name="Bills G."/>
            <person name="Bluhm B."/>
            <person name="Cannon C."/>
            <person name="Castanera R."/>
            <person name="Culley D."/>
            <person name="Daum C."/>
            <person name="Ezra D."/>
            <person name="Gonzalez J."/>
            <person name="Henrissat B."/>
            <person name="Kuo A."/>
            <person name="Liang C."/>
            <person name="Lipzen A."/>
            <person name="Lutzoni F."/>
            <person name="Magnuson J."/>
            <person name="Mondo S."/>
            <person name="Nolan M."/>
            <person name="Ohm R."/>
            <person name="Pangilinan J."/>
            <person name="Park H.-J."/>
            <person name="Ramirez L."/>
            <person name="Alfaro M."/>
            <person name="Sun H."/>
            <person name="Tritt A."/>
            <person name="Yoshinaga Y."/>
            <person name="Zwiers L.-H."/>
            <person name="Turgeon B."/>
            <person name="Goodwin S."/>
            <person name="Spatafora J."/>
            <person name="Crous P."/>
            <person name="Grigoriev I."/>
        </authorList>
    </citation>
    <scope>NUCLEOTIDE SEQUENCE</scope>
    <source>
        <strain evidence="14">CBS 480.64</strain>
    </source>
</reference>
<keyword evidence="5" id="KW-0808">Transferase</keyword>
<comment type="pathway">
    <text evidence="1">Cofactor biosynthesis; FAD biosynthesis; FAD from FMN: step 1/1.</text>
</comment>
<evidence type="ECO:0000256" key="5">
    <source>
        <dbReference type="ARBA" id="ARBA00022679"/>
    </source>
</evidence>
<evidence type="ECO:0000256" key="12">
    <source>
        <dbReference type="ARBA" id="ARBA00049494"/>
    </source>
</evidence>
<dbReference type="FunFam" id="3.40.50.620:FF:000187">
    <property type="entry name" value="Probable FAD synthetase"/>
    <property type="match status" value="1"/>
</dbReference>
<dbReference type="OrthoDB" id="270728at2759"/>
<evidence type="ECO:0000256" key="9">
    <source>
        <dbReference type="ARBA" id="ARBA00022840"/>
    </source>
</evidence>
<evidence type="ECO:0000256" key="6">
    <source>
        <dbReference type="ARBA" id="ARBA00022695"/>
    </source>
</evidence>
<keyword evidence="7" id="KW-0547">Nucleotide-binding</keyword>
<evidence type="ECO:0000256" key="8">
    <source>
        <dbReference type="ARBA" id="ARBA00022827"/>
    </source>
</evidence>
<proteinExistence type="predicted"/>
<dbReference type="Gene3D" id="3.40.50.620">
    <property type="entry name" value="HUPs"/>
    <property type="match status" value="1"/>
</dbReference>
<sequence>MRPETTLQELCVQMHHRVSEFLTREQNQNLQKTQRQVRVSLKILEEAISKYGLDGLSLSYNGGKDCLVLLILYLSALHNHFPARLRAVHIRTLHPFTEVDEFVAESQRTYCLQLVHYQGRPMREAFADYLHAHPEIRAVLVGTRRADPHGSQLKYFHRTDRGWPDFVRIHPVIDWHYADVWNFIRELDVPYCSLYDRGYTSLGGTEDTRPNPVLKRDWGYAPAHELEDDDMERLGRD</sequence>
<evidence type="ECO:0000313" key="15">
    <source>
        <dbReference type="Proteomes" id="UP000799421"/>
    </source>
</evidence>